<dbReference type="Proteomes" id="UP000178659">
    <property type="component" value="Unassembled WGS sequence"/>
</dbReference>
<accession>A0A1G1VFF8</accession>
<evidence type="ECO:0000313" key="2">
    <source>
        <dbReference type="EMBL" id="OGY14016.1"/>
    </source>
</evidence>
<evidence type="ECO:0008006" key="4">
    <source>
        <dbReference type="Google" id="ProtNLM"/>
    </source>
</evidence>
<name>A0A1G1VFF8_9BACT</name>
<sequence>MKLLKVTKHQGYSLVEIMIVIIIMSFLFVGGFTQYRDFSRRQMLSNAADELRSNLNLTRQLALSGEKEGVCPRLETLLAYKVTFTSTSYSITAVCSTTSPSARTVINLAETVRFTTNPTEIKYNVLGKGVSITGSSSIILNQTSTGNNFTLTVNTQGVVQ</sequence>
<keyword evidence="1" id="KW-0472">Membrane</keyword>
<dbReference type="Pfam" id="PF07963">
    <property type="entry name" value="N_methyl"/>
    <property type="match status" value="1"/>
</dbReference>
<dbReference type="NCBIfam" id="TIGR02532">
    <property type="entry name" value="IV_pilin_GFxxxE"/>
    <property type="match status" value="1"/>
</dbReference>
<dbReference type="EMBL" id="MHCC01000004">
    <property type="protein sequence ID" value="OGY14016.1"/>
    <property type="molecule type" value="Genomic_DNA"/>
</dbReference>
<evidence type="ECO:0000256" key="1">
    <source>
        <dbReference type="SAM" id="Phobius"/>
    </source>
</evidence>
<evidence type="ECO:0000313" key="3">
    <source>
        <dbReference type="Proteomes" id="UP000178659"/>
    </source>
</evidence>
<dbReference type="Gene3D" id="3.30.700.10">
    <property type="entry name" value="Glycoprotein, Type 4 Pilin"/>
    <property type="match status" value="1"/>
</dbReference>
<dbReference type="InterPro" id="IPR012902">
    <property type="entry name" value="N_methyl_site"/>
</dbReference>
<keyword evidence="1" id="KW-0812">Transmembrane</keyword>
<comment type="caution">
    <text evidence="2">The sequence shown here is derived from an EMBL/GenBank/DDBJ whole genome shotgun (WGS) entry which is preliminary data.</text>
</comment>
<reference evidence="2 3" key="1">
    <citation type="journal article" date="2016" name="Nat. Commun.">
        <title>Thousands of microbial genomes shed light on interconnected biogeochemical processes in an aquifer system.</title>
        <authorList>
            <person name="Anantharaman K."/>
            <person name="Brown C.T."/>
            <person name="Hug L.A."/>
            <person name="Sharon I."/>
            <person name="Castelle C.J."/>
            <person name="Probst A.J."/>
            <person name="Thomas B.C."/>
            <person name="Singh A."/>
            <person name="Wilkins M.J."/>
            <person name="Karaoz U."/>
            <person name="Brodie E.L."/>
            <person name="Williams K.H."/>
            <person name="Hubbard S.S."/>
            <person name="Banfield J.F."/>
        </authorList>
    </citation>
    <scope>NUCLEOTIDE SEQUENCE [LARGE SCALE GENOMIC DNA]</scope>
</reference>
<dbReference type="InterPro" id="IPR045584">
    <property type="entry name" value="Pilin-like"/>
</dbReference>
<dbReference type="AlphaFoldDB" id="A0A1G1VFF8"/>
<feature type="transmembrane region" description="Helical" evidence="1">
    <location>
        <begin position="12"/>
        <end position="33"/>
    </location>
</feature>
<protein>
    <recommendedName>
        <fullName evidence="4">General secretion pathway GspH domain-containing protein</fullName>
    </recommendedName>
</protein>
<keyword evidence="1" id="KW-1133">Transmembrane helix</keyword>
<proteinExistence type="predicted"/>
<dbReference type="SUPFAM" id="SSF54523">
    <property type="entry name" value="Pili subunits"/>
    <property type="match status" value="1"/>
</dbReference>
<gene>
    <name evidence="2" type="ORF">A3A77_03405</name>
</gene>
<organism evidence="2 3">
    <name type="scientific">Candidatus Blackburnbacteria bacterium RIFCSPLOWO2_01_FULL_40_20</name>
    <dbReference type="NCBI Taxonomy" id="1797519"/>
    <lineage>
        <taxon>Bacteria</taxon>
        <taxon>Candidatus Blackburniibacteriota</taxon>
    </lineage>
</organism>